<evidence type="ECO:0000313" key="2">
    <source>
        <dbReference type="EMBL" id="ADD28033.1"/>
    </source>
</evidence>
<dbReference type="InterPro" id="IPR036388">
    <property type="entry name" value="WH-like_DNA-bd_sf"/>
</dbReference>
<proteinExistence type="inferred from homology"/>
<accession>A0A806CMH4</accession>
<dbReference type="Pfam" id="PF00480">
    <property type="entry name" value="ROK"/>
    <property type="match status" value="1"/>
</dbReference>
<evidence type="ECO:0000256" key="1">
    <source>
        <dbReference type="ARBA" id="ARBA00006479"/>
    </source>
</evidence>
<dbReference type="PROSITE" id="PS01125">
    <property type="entry name" value="ROK"/>
    <property type="match status" value="1"/>
</dbReference>
<organism evidence="2 3">
    <name type="scientific">Meiothermus ruber (strain ATCC 35948 / DSM 1279 / VKM B-1258 / 21)</name>
    <name type="common">Thermus ruber</name>
    <dbReference type="NCBI Taxonomy" id="504728"/>
    <lineage>
        <taxon>Bacteria</taxon>
        <taxon>Thermotogati</taxon>
        <taxon>Deinococcota</taxon>
        <taxon>Deinococci</taxon>
        <taxon>Thermales</taxon>
        <taxon>Thermaceae</taxon>
        <taxon>Meiothermus</taxon>
    </lineage>
</organism>
<reference evidence="2 3" key="1">
    <citation type="journal article" date="2010" name="Stand. Genomic Sci.">
        <title>Complete genome sequence of Meiothermus ruber type strain (21).</title>
        <authorList>
            <person name="Tindall B.J."/>
            <person name="Sikorski J."/>
            <person name="Lucas S."/>
            <person name="Goltsman E."/>
            <person name="Copeland A."/>
            <person name="Glavina Del Rio T."/>
            <person name="Nolan M."/>
            <person name="Tice H."/>
            <person name="Cheng J.F."/>
            <person name="Han C."/>
            <person name="Pitluck S."/>
            <person name="Liolios K."/>
            <person name="Ivanova N."/>
            <person name="Mavromatis K."/>
            <person name="Ovchinnikova G."/>
            <person name="Pati A."/>
            <person name="Fahnrich R."/>
            <person name="Goodwin L."/>
            <person name="Chen A."/>
            <person name="Palaniappan K."/>
            <person name="Land M."/>
            <person name="Hauser L."/>
            <person name="Chang Y.J."/>
            <person name="Jeffries C.D."/>
            <person name="Rohde M."/>
            <person name="Goker M."/>
            <person name="Woyke T."/>
            <person name="Bristow J."/>
            <person name="Eisen J.A."/>
            <person name="Markowitz V."/>
            <person name="Hugenholtz P."/>
            <person name="Kyrpides N.C."/>
            <person name="Klenk H.P."/>
            <person name="Lapidus A."/>
        </authorList>
    </citation>
    <scope>NUCLEOTIDE SEQUENCE [LARGE SCALE GENOMIC DNA]</scope>
    <source>
        <strain evidence="3">ATCC 35948 / DSM 1279 / VKM B-1258 / 21</strain>
    </source>
</reference>
<keyword evidence="3" id="KW-1185">Reference proteome</keyword>
<dbReference type="Gene3D" id="3.30.420.40">
    <property type="match status" value="2"/>
</dbReference>
<dbReference type="Gene3D" id="1.10.10.10">
    <property type="entry name" value="Winged helix-like DNA-binding domain superfamily/Winged helix DNA-binding domain"/>
    <property type="match status" value="1"/>
</dbReference>
<dbReference type="PANTHER" id="PTHR18964">
    <property type="entry name" value="ROK (REPRESSOR, ORF, KINASE) FAMILY"/>
    <property type="match status" value="1"/>
</dbReference>
<dbReference type="EMBL" id="CP001743">
    <property type="protein sequence ID" value="ADD28033.1"/>
    <property type="molecule type" value="Genomic_DNA"/>
</dbReference>
<dbReference type="AlphaFoldDB" id="A0A806CMH4"/>
<dbReference type="KEGG" id="mrb:Mrub_1271"/>
<dbReference type="InterPro" id="IPR049874">
    <property type="entry name" value="ROK_cs"/>
</dbReference>
<dbReference type="SUPFAM" id="SSF53067">
    <property type="entry name" value="Actin-like ATPase domain"/>
    <property type="match status" value="2"/>
</dbReference>
<name>A0A806CMH4_MEIRD</name>
<evidence type="ECO:0000313" key="3">
    <source>
        <dbReference type="Proteomes" id="UP000006655"/>
    </source>
</evidence>
<comment type="similarity">
    <text evidence="1">Belongs to the ROK (NagC/XylR) family.</text>
</comment>
<dbReference type="InterPro" id="IPR043129">
    <property type="entry name" value="ATPase_NBD"/>
</dbReference>
<dbReference type="Proteomes" id="UP000006655">
    <property type="component" value="Chromosome"/>
</dbReference>
<dbReference type="InterPro" id="IPR000600">
    <property type="entry name" value="ROK"/>
</dbReference>
<dbReference type="SUPFAM" id="SSF46785">
    <property type="entry name" value="Winged helix' DNA-binding domain"/>
    <property type="match status" value="1"/>
</dbReference>
<gene>
    <name evidence="2" type="ordered locus">Mrub_1271</name>
</gene>
<dbReference type="InterPro" id="IPR036390">
    <property type="entry name" value="WH_DNA-bd_sf"/>
</dbReference>
<sequence>MPRSRAELARALGLSKPALGDLVGDLIELGLVLEAAPTSIQRGRRPAPLRINPRRFCVMGIDLGVDTYELGLYNPLGQPLQILQTPSGVGKGAEVVYSRLLEAAQHLIEQAPVPVVAVGVASPGPISFERGQILTPPHFPDLHNMYLVERLQRDLDRPTYLEHDSAAAARRFLRSTSAENFIYILLQQGIGAGIVIKRQVYRGHHGFAGELGHMSVNMDGEPCPCGNRGCLENVAGTTAIEFRYLRLTKQSLPLSTIAELAHAGNPQALLSFEQAGRALGWAAVNLVNLFDPELLVLGGPGAAYADLLIPSLRHHLNTHAYPYLGWGEHLQILVDPLLNPIGPGAAECALEAIYLGDIPLP</sequence>
<dbReference type="PANTHER" id="PTHR18964:SF149">
    <property type="entry name" value="BIFUNCTIONAL UDP-N-ACETYLGLUCOSAMINE 2-EPIMERASE_N-ACETYLMANNOSAMINE KINASE"/>
    <property type="match status" value="1"/>
</dbReference>
<protein>
    <submittedName>
        <fullName evidence="2">ROK family protein</fullName>
    </submittedName>
</protein>